<dbReference type="OrthoDB" id="3270804at2759"/>
<keyword evidence="3" id="KW-1185">Reference proteome</keyword>
<feature type="region of interest" description="Disordered" evidence="1">
    <location>
        <begin position="85"/>
        <end position="113"/>
    </location>
</feature>
<gene>
    <name evidence="2" type="ORF">FIBSPDRAFT_944526</name>
</gene>
<protein>
    <submittedName>
        <fullName evidence="2">Uncharacterized protein</fullName>
    </submittedName>
</protein>
<feature type="compositionally biased region" description="Low complexity" evidence="1">
    <location>
        <begin position="97"/>
        <end position="108"/>
    </location>
</feature>
<dbReference type="EMBL" id="KV417487">
    <property type="protein sequence ID" value="KZP31899.1"/>
    <property type="molecule type" value="Genomic_DNA"/>
</dbReference>
<evidence type="ECO:0000313" key="3">
    <source>
        <dbReference type="Proteomes" id="UP000076532"/>
    </source>
</evidence>
<organism evidence="2 3">
    <name type="scientific">Athelia psychrophila</name>
    <dbReference type="NCBI Taxonomy" id="1759441"/>
    <lineage>
        <taxon>Eukaryota</taxon>
        <taxon>Fungi</taxon>
        <taxon>Dikarya</taxon>
        <taxon>Basidiomycota</taxon>
        <taxon>Agaricomycotina</taxon>
        <taxon>Agaricomycetes</taxon>
        <taxon>Agaricomycetidae</taxon>
        <taxon>Atheliales</taxon>
        <taxon>Atheliaceae</taxon>
        <taxon>Athelia</taxon>
    </lineage>
</organism>
<proteinExistence type="predicted"/>
<evidence type="ECO:0000313" key="2">
    <source>
        <dbReference type="EMBL" id="KZP31899.1"/>
    </source>
</evidence>
<reference evidence="2 3" key="1">
    <citation type="journal article" date="2016" name="Mol. Biol. Evol.">
        <title>Comparative Genomics of Early-Diverging Mushroom-Forming Fungi Provides Insights into the Origins of Lignocellulose Decay Capabilities.</title>
        <authorList>
            <person name="Nagy L.G."/>
            <person name="Riley R."/>
            <person name="Tritt A."/>
            <person name="Adam C."/>
            <person name="Daum C."/>
            <person name="Floudas D."/>
            <person name="Sun H."/>
            <person name="Yadav J.S."/>
            <person name="Pangilinan J."/>
            <person name="Larsson K.H."/>
            <person name="Matsuura K."/>
            <person name="Barry K."/>
            <person name="Labutti K."/>
            <person name="Kuo R."/>
            <person name="Ohm R.A."/>
            <person name="Bhattacharya S.S."/>
            <person name="Shirouzu T."/>
            <person name="Yoshinaga Y."/>
            <person name="Martin F.M."/>
            <person name="Grigoriev I.V."/>
            <person name="Hibbett D.S."/>
        </authorList>
    </citation>
    <scope>NUCLEOTIDE SEQUENCE [LARGE SCALE GENOMIC DNA]</scope>
    <source>
        <strain evidence="2 3">CBS 109695</strain>
    </source>
</reference>
<sequence>MSGGHVADDIALLMATAMAVGASSSDVVQTKRTLHSPDGEVNVTHTKITFTFHHPCDHSPYRPPLGSTLEEATLTLLRGEWPIPSPIPSPRLTTPASSSRQPSPISISGTTSRSCSLPAYVEDAASLDHALAEPFDFDKVTAPHARRHRRARKMAIPPAKRWYAVTRGLCVGAVQGAVVVRAITRGVNGAVVEHYPTQMLAEAAFDLALQAGFVEVV</sequence>
<accession>A0A166UPM6</accession>
<evidence type="ECO:0000256" key="1">
    <source>
        <dbReference type="SAM" id="MobiDB-lite"/>
    </source>
</evidence>
<dbReference type="Proteomes" id="UP000076532">
    <property type="component" value="Unassembled WGS sequence"/>
</dbReference>
<dbReference type="AlphaFoldDB" id="A0A166UPM6"/>
<name>A0A166UPM6_9AGAM</name>